<keyword evidence="1" id="KW-0540">Nuclease</keyword>
<dbReference type="GO" id="GO:0051607">
    <property type="term" value="P:defense response to virus"/>
    <property type="evidence" value="ECO:0007669"/>
    <property type="project" value="UniProtKB-KW"/>
</dbReference>
<dbReference type="GO" id="GO:0004519">
    <property type="term" value="F:endonuclease activity"/>
    <property type="evidence" value="ECO:0007669"/>
    <property type="project" value="UniProtKB-KW"/>
</dbReference>
<evidence type="ECO:0000313" key="7">
    <source>
        <dbReference type="EMBL" id="TCS96213.1"/>
    </source>
</evidence>
<accession>A0A4R3L8U0</accession>
<dbReference type="GO" id="GO:0016787">
    <property type="term" value="F:hydrolase activity"/>
    <property type="evidence" value="ECO:0007669"/>
    <property type="project" value="UniProtKB-KW"/>
</dbReference>
<evidence type="ECO:0000256" key="1">
    <source>
        <dbReference type="ARBA" id="ARBA00022722"/>
    </source>
</evidence>
<proteinExistence type="predicted"/>
<reference evidence="7 9" key="1">
    <citation type="submission" date="2019-03" db="EMBL/GenBank/DDBJ databases">
        <title>Genomic Encyclopedia of Type Strains, Phase IV (KMG-IV): sequencing the most valuable type-strain genomes for metagenomic binning, comparative biology and taxonomic classification.</title>
        <authorList>
            <person name="Goeker M."/>
        </authorList>
    </citation>
    <scope>NUCLEOTIDE SEQUENCE [LARGE SCALE GENOMIC DNA]</scope>
    <source>
        <strain evidence="7 9">DSM 12034</strain>
    </source>
</reference>
<evidence type="ECO:0000256" key="2">
    <source>
        <dbReference type="ARBA" id="ARBA00022723"/>
    </source>
</evidence>
<sequence>MSTNRALYIEHGVPCVITLDQGVALRIETPHRAPAWYPLQRLGRVQSSTQARWHIDALLACLRQGIPVVFTDRRGQPVAWCYGPRRRERTLTQLLRDALRHADWPDFWRAWVAQIERAECDHFQRRHKLPNGRNNTLQQLHVRAVNHMQQRWKRPPGPWLRATGQAVATLVSAICYDAVSDHTLLHHARPGLHIPSELTRLLQGRVDALLLSINPDDLQQQPPAVFAAKLLDARRPELHRACATMLADLEHCLREWTS</sequence>
<dbReference type="Pfam" id="PF01867">
    <property type="entry name" value="Cas_Cas1"/>
    <property type="match status" value="1"/>
</dbReference>
<evidence type="ECO:0000256" key="4">
    <source>
        <dbReference type="ARBA" id="ARBA00022801"/>
    </source>
</evidence>
<gene>
    <name evidence="7" type="ORF">EDC36_1122</name>
    <name evidence="8" type="ORF">Tigna_00252</name>
</gene>
<reference evidence="8 10" key="2">
    <citation type="submission" date="2019-07" db="EMBL/GenBank/DDBJ databases">
        <title>Tepidimonas ignava SPS-1037 draft genome.</title>
        <authorList>
            <person name="Da Costa M.S."/>
            <person name="Froufe H.J.C."/>
            <person name="Egas C."/>
            <person name="Albuquerque L."/>
        </authorList>
    </citation>
    <scope>NUCLEOTIDE SEQUENCE [LARGE SCALE GENOMIC DNA]</scope>
    <source>
        <strain evidence="8 10">SPS-1037</strain>
    </source>
</reference>
<evidence type="ECO:0000313" key="10">
    <source>
        <dbReference type="Proteomes" id="UP000315577"/>
    </source>
</evidence>
<dbReference type="GO" id="GO:0043571">
    <property type="term" value="P:maintenance of CRISPR repeat elements"/>
    <property type="evidence" value="ECO:0007669"/>
    <property type="project" value="InterPro"/>
</dbReference>
<dbReference type="InterPro" id="IPR042211">
    <property type="entry name" value="CRISPR-assoc_Cas1_N"/>
</dbReference>
<dbReference type="AlphaFoldDB" id="A0A4R3L8U0"/>
<keyword evidence="3" id="KW-0255">Endonuclease</keyword>
<keyword evidence="10" id="KW-1185">Reference proteome</keyword>
<dbReference type="RefSeq" id="WP_132963043.1">
    <property type="nucleotide sequence ID" value="NZ_SMAH01000012.1"/>
</dbReference>
<keyword evidence="2" id="KW-0479">Metal-binding</keyword>
<keyword evidence="6" id="KW-0051">Antiviral defense</keyword>
<dbReference type="Gene3D" id="3.100.10.20">
    <property type="entry name" value="CRISPR-associated endonuclease Cas1, N-terminal domain"/>
    <property type="match status" value="1"/>
</dbReference>
<dbReference type="InterPro" id="IPR002729">
    <property type="entry name" value="CRISPR-assoc_Cas1"/>
</dbReference>
<evidence type="ECO:0000313" key="9">
    <source>
        <dbReference type="Proteomes" id="UP000295536"/>
    </source>
</evidence>
<organism evidence="7 9">
    <name type="scientific">Tepidimonas ignava</name>
    <dbReference type="NCBI Taxonomy" id="114249"/>
    <lineage>
        <taxon>Bacteria</taxon>
        <taxon>Pseudomonadati</taxon>
        <taxon>Pseudomonadota</taxon>
        <taxon>Betaproteobacteria</taxon>
        <taxon>Burkholderiales</taxon>
        <taxon>Tepidimonas</taxon>
    </lineage>
</organism>
<evidence type="ECO:0000256" key="6">
    <source>
        <dbReference type="ARBA" id="ARBA00023118"/>
    </source>
</evidence>
<dbReference type="GO" id="GO:0003676">
    <property type="term" value="F:nucleic acid binding"/>
    <property type="evidence" value="ECO:0007669"/>
    <property type="project" value="InterPro"/>
</dbReference>
<dbReference type="EMBL" id="VJNC01000002">
    <property type="protein sequence ID" value="TSE23558.1"/>
    <property type="molecule type" value="Genomic_DNA"/>
</dbReference>
<evidence type="ECO:0000256" key="5">
    <source>
        <dbReference type="ARBA" id="ARBA00022842"/>
    </source>
</evidence>
<keyword evidence="5" id="KW-0460">Magnesium</keyword>
<name>A0A4R3L8U0_9BURK</name>
<keyword evidence="4" id="KW-0378">Hydrolase</keyword>
<dbReference type="GO" id="GO:0046872">
    <property type="term" value="F:metal ion binding"/>
    <property type="evidence" value="ECO:0007669"/>
    <property type="project" value="UniProtKB-KW"/>
</dbReference>
<dbReference type="Proteomes" id="UP000315577">
    <property type="component" value="Unassembled WGS sequence"/>
</dbReference>
<dbReference type="EMBL" id="SMAH01000012">
    <property type="protein sequence ID" value="TCS96213.1"/>
    <property type="molecule type" value="Genomic_DNA"/>
</dbReference>
<evidence type="ECO:0000256" key="3">
    <source>
        <dbReference type="ARBA" id="ARBA00022759"/>
    </source>
</evidence>
<dbReference type="OrthoDB" id="8525334at2"/>
<protein>
    <submittedName>
        <fullName evidence="7">CRISPR associated protein Cas1 family</fullName>
    </submittedName>
</protein>
<evidence type="ECO:0000313" key="8">
    <source>
        <dbReference type="EMBL" id="TSE23558.1"/>
    </source>
</evidence>
<dbReference type="Proteomes" id="UP000295536">
    <property type="component" value="Unassembled WGS sequence"/>
</dbReference>
<comment type="caution">
    <text evidence="7">The sequence shown here is derived from an EMBL/GenBank/DDBJ whole genome shotgun (WGS) entry which is preliminary data.</text>
</comment>